<name>A0A1I6AED4_9BACI</name>
<keyword evidence="3" id="KW-1185">Reference proteome</keyword>
<feature type="transmembrane region" description="Helical" evidence="1">
    <location>
        <begin position="284"/>
        <end position="304"/>
    </location>
</feature>
<dbReference type="AlphaFoldDB" id="A0A1I6AED4"/>
<evidence type="ECO:0000313" key="2">
    <source>
        <dbReference type="EMBL" id="SFQ67025.1"/>
    </source>
</evidence>
<dbReference type="Proteomes" id="UP000198734">
    <property type="component" value="Unassembled WGS sequence"/>
</dbReference>
<feature type="transmembrane region" description="Helical" evidence="1">
    <location>
        <begin position="185"/>
        <end position="203"/>
    </location>
</feature>
<feature type="transmembrane region" description="Helical" evidence="1">
    <location>
        <begin position="223"/>
        <end position="250"/>
    </location>
</feature>
<accession>A0A1I6AED4</accession>
<dbReference type="EMBL" id="FOXU01000007">
    <property type="protein sequence ID" value="SFQ67025.1"/>
    <property type="molecule type" value="Genomic_DNA"/>
</dbReference>
<proteinExistence type="predicted"/>
<protein>
    <submittedName>
        <fullName evidence="2">ABC-2 type transport system permease protein</fullName>
    </submittedName>
</protein>
<evidence type="ECO:0000313" key="3">
    <source>
        <dbReference type="Proteomes" id="UP000198734"/>
    </source>
</evidence>
<dbReference type="RefSeq" id="WP_093537981.1">
    <property type="nucleotide sequence ID" value="NZ_FOXU01000007.1"/>
</dbReference>
<reference evidence="3" key="1">
    <citation type="submission" date="2016-10" db="EMBL/GenBank/DDBJ databases">
        <authorList>
            <person name="Varghese N."/>
            <person name="Submissions S."/>
        </authorList>
    </citation>
    <scope>NUCLEOTIDE SEQUENCE [LARGE SCALE GENOMIC DNA]</scope>
    <source>
        <strain evidence="3">DSM 11706</strain>
    </source>
</reference>
<keyword evidence="1" id="KW-1133">Transmembrane helix</keyword>
<keyword evidence="1" id="KW-0812">Transmembrane</keyword>
<keyword evidence="1" id="KW-0472">Membrane</keyword>
<sequence>MWAYFKWELSQFFTNKKNIAVYVILLFLAIYFVLKIAPSYEPIEKVDVAEMEARYTTRDDFIKSVEGKDNIHPSVAFALAIFPGWNEYDKARIDAIGDKDYLKYAEATAGWYLYSDQLIVNSGDFFYNPLYYTYGNNYAHADGHYGYGYTASRFTGYVEGNSELSMELFEERTALQTLQRMLNDYLPIVLFISCIFLSVDIVLKDRRNPSLLKGFPIADWKKLLMKGIVAFIGSVLTFIPLCVGFIVIGLQNGFGDFSLPVPIYSYIEETFTNMPMITFILKNVLFMAIWFLFFIVISLFLSIIVKAEFANLFVSFLLIAAEWIYFERVMGAYSDIERYPTSYVQVGQVISGYRNFVYESPDLTYQYGLTIVGGCTLLLMILTLIVSKFKRFKLIA</sequence>
<feature type="transmembrane region" description="Helical" evidence="1">
    <location>
        <begin position="309"/>
        <end position="326"/>
    </location>
</feature>
<evidence type="ECO:0000256" key="1">
    <source>
        <dbReference type="SAM" id="Phobius"/>
    </source>
</evidence>
<dbReference type="OrthoDB" id="2320684at2"/>
<feature type="transmembrane region" description="Helical" evidence="1">
    <location>
        <begin position="20"/>
        <end position="37"/>
    </location>
</feature>
<gene>
    <name evidence="2" type="ORF">SAMN05421670_3325</name>
</gene>
<feature type="transmembrane region" description="Helical" evidence="1">
    <location>
        <begin position="365"/>
        <end position="386"/>
    </location>
</feature>
<organism evidence="2 3">
    <name type="scientific">Psychrobacillus psychrotolerans</name>
    <dbReference type="NCBI Taxonomy" id="126156"/>
    <lineage>
        <taxon>Bacteria</taxon>
        <taxon>Bacillati</taxon>
        <taxon>Bacillota</taxon>
        <taxon>Bacilli</taxon>
        <taxon>Bacillales</taxon>
        <taxon>Bacillaceae</taxon>
        <taxon>Psychrobacillus</taxon>
    </lineage>
</organism>
<dbReference type="STRING" id="126156.SAMN05421670_3325"/>